<dbReference type="AlphaFoldDB" id="A0A4C1UQT0"/>
<dbReference type="EMBL" id="BGZK01000205">
    <property type="protein sequence ID" value="GBP28336.1"/>
    <property type="molecule type" value="Genomic_DNA"/>
</dbReference>
<feature type="domain" description="PIH1D1/2/3 CS-like" evidence="6">
    <location>
        <begin position="261"/>
        <end position="361"/>
    </location>
</feature>
<feature type="domain" description="PIH1 N-terminal" evidence="5">
    <location>
        <begin position="42"/>
        <end position="204"/>
    </location>
</feature>
<dbReference type="GO" id="GO:0120293">
    <property type="term" value="C:dynein axonemal particle"/>
    <property type="evidence" value="ECO:0007669"/>
    <property type="project" value="UniProtKB-SubCell"/>
</dbReference>
<feature type="compositionally biased region" description="Basic and acidic residues" evidence="4">
    <location>
        <begin position="241"/>
        <end position="251"/>
    </location>
</feature>
<dbReference type="PANTHER" id="PTHR22997:SF3">
    <property type="entry name" value="PROTEIN KINTOUN"/>
    <property type="match status" value="1"/>
</dbReference>
<dbReference type="Pfam" id="PF08190">
    <property type="entry name" value="PIH1"/>
    <property type="match status" value="1"/>
</dbReference>
<evidence type="ECO:0000256" key="2">
    <source>
        <dbReference type="ARBA" id="ARBA00024190"/>
    </source>
</evidence>
<protein>
    <recommendedName>
        <fullName evidence="3">Protein kintoun</fullName>
    </recommendedName>
    <alternativeName>
        <fullName evidence="3">Dynein assembly factor 2, axonemal homolog</fullName>
    </alternativeName>
</protein>
<dbReference type="GO" id="GO:0060285">
    <property type="term" value="P:cilium-dependent cell motility"/>
    <property type="evidence" value="ECO:0007669"/>
    <property type="project" value="UniProtKB-UniRule"/>
</dbReference>
<evidence type="ECO:0000259" key="5">
    <source>
        <dbReference type="Pfam" id="PF08190"/>
    </source>
</evidence>
<organism evidence="7 8">
    <name type="scientific">Eumeta variegata</name>
    <name type="common">Bagworm moth</name>
    <name type="synonym">Eumeta japonica</name>
    <dbReference type="NCBI Taxonomy" id="151549"/>
    <lineage>
        <taxon>Eukaryota</taxon>
        <taxon>Metazoa</taxon>
        <taxon>Ecdysozoa</taxon>
        <taxon>Arthropoda</taxon>
        <taxon>Hexapoda</taxon>
        <taxon>Insecta</taxon>
        <taxon>Pterygota</taxon>
        <taxon>Neoptera</taxon>
        <taxon>Endopterygota</taxon>
        <taxon>Lepidoptera</taxon>
        <taxon>Glossata</taxon>
        <taxon>Ditrysia</taxon>
        <taxon>Tineoidea</taxon>
        <taxon>Psychidae</taxon>
        <taxon>Oiketicinae</taxon>
        <taxon>Eumeta</taxon>
    </lineage>
</organism>
<feature type="region of interest" description="Disordered" evidence="4">
    <location>
        <begin position="683"/>
        <end position="743"/>
    </location>
</feature>
<dbReference type="Proteomes" id="UP000299102">
    <property type="component" value="Unassembled WGS sequence"/>
</dbReference>
<accession>A0A4C1UQT0</accession>
<dbReference type="InterPro" id="IPR041442">
    <property type="entry name" value="PIH1D1/2/3_CS-like"/>
</dbReference>
<proteinExistence type="inferred from homology"/>
<keyword evidence="8" id="KW-1185">Reference proteome</keyword>
<evidence type="ECO:0000313" key="8">
    <source>
        <dbReference type="Proteomes" id="UP000299102"/>
    </source>
</evidence>
<gene>
    <name evidence="7" type="primary">Nop17l</name>
    <name evidence="7" type="ORF">EVAR_11798_1</name>
</gene>
<dbReference type="GO" id="GO:0070286">
    <property type="term" value="P:axonemal dynein complex assembly"/>
    <property type="evidence" value="ECO:0007669"/>
    <property type="project" value="UniProtKB-UniRule"/>
</dbReference>
<dbReference type="STRING" id="151549.A0A4C1UQT0"/>
<evidence type="ECO:0000256" key="1">
    <source>
        <dbReference type="ARBA" id="ARBA00022490"/>
    </source>
</evidence>
<evidence type="ECO:0000259" key="6">
    <source>
        <dbReference type="Pfam" id="PF18201"/>
    </source>
</evidence>
<dbReference type="HAMAP" id="MF_03069">
    <property type="entry name" value="Kintoun"/>
    <property type="match status" value="1"/>
</dbReference>
<evidence type="ECO:0000256" key="3">
    <source>
        <dbReference type="HAMAP-Rule" id="MF_03069"/>
    </source>
</evidence>
<reference evidence="7 8" key="1">
    <citation type="journal article" date="2019" name="Commun. Biol.">
        <title>The bagworm genome reveals a unique fibroin gene that provides high tensile strength.</title>
        <authorList>
            <person name="Kono N."/>
            <person name="Nakamura H."/>
            <person name="Ohtoshi R."/>
            <person name="Tomita M."/>
            <person name="Numata K."/>
            <person name="Arakawa K."/>
        </authorList>
    </citation>
    <scope>NUCLEOTIDE SEQUENCE [LARGE SCALE GENOMIC DNA]</scope>
</reference>
<comment type="caution">
    <text evidence="7">The sequence shown here is derived from an EMBL/GenBank/DDBJ whole genome shotgun (WGS) entry which is preliminary data.</text>
</comment>
<keyword evidence="1 3" id="KW-0963">Cytoplasm</keyword>
<dbReference type="Pfam" id="PF18201">
    <property type="entry name" value="PIH1_CS"/>
    <property type="match status" value="1"/>
</dbReference>
<evidence type="ECO:0000256" key="4">
    <source>
        <dbReference type="SAM" id="MobiDB-lite"/>
    </source>
</evidence>
<comment type="function">
    <text evidence="3">Required for cytoplasmic pre-assembly of axonemal dyneins, thereby playing a central role in motility in cilia and flagella. Involved in pre-assembly of dynein arm complexes in the cytoplasm before intraflagellar transport loads them for the ciliary compartment.</text>
</comment>
<comment type="subcellular location">
    <subcellularLocation>
        <location evidence="3">Cytoplasm</location>
    </subcellularLocation>
    <subcellularLocation>
        <location evidence="2">Dynein axonemal particle</location>
    </subcellularLocation>
</comment>
<dbReference type="InterPro" id="IPR050734">
    <property type="entry name" value="PIH1/Kintoun_subfamily"/>
</dbReference>
<sequence length="859" mass="96699">MATGVKPRDDDLQITKKDIEILEDAMKNKQFRELLVEYCEEVRDPANQALYQKEMTELEKERGYDITFINPKEGYVIKTSVAGDKKAFINICSNENICKPSYKVKVVNGNKGLDWKIPYSVIPPRYDFDNKKEKCVIYDVVFHPDALRMAEVNKRFRELVNKTAFDGLKEAFNIDLDNNNYRFPKSFYKGMSAPAVIRKEDPNYKPNNPSSDDEMSNLTPDVLEQLYPQHSYTQSTQSNVIKDKKESKEEPNSFQCTDGYTIPKYVIKQQKNVDLQDFTNDRNCKQFTTIPSKIIVEINLPLLSSTKDCNLDVLEKSLSLISEKPAKYKLNIQLPYSVNEQCGNAQFDKTKRVLTVTLPVIRKTYSSDFVNSKIDSGVDSEDYSGSQSDEDASEKLVTEISSPAASQVSTPAVLEDKEQESFLSPSIGYTLPPYTHNVLDDMVAFTFHVKNTEPDSVAVLSKNSSVQIKFTSIGSGFTPVHYSALIVFNEGVGFHNVSGEAWDNNVILQMELSGNVPQKYQIGLDENSLICEHLGVPIITKTVASNEDIARKSVESIDEPHSTVVEVTNLGTETNIVVTSNKLKEFNNGLDQVDEADHNDEPETPTSPKLKGFVLNDVNENCTKGILRKSIRIARSLSESSVDIASSVDYFSSDCIPEESSLKKTVRFNDVIARQFYRYNSSIEGQKKKNQRKKSKKRNQERRKSESEAEDDAPFNKTGGCETKLKSALKQRRDSGLADTSDAEVEFKSSMDSPIFEDLSKTPEDSVFCAAMNSEQNTIESVDRKIGENKNSSLIRETKTAAKVTNSANKALNATTKKSNPITCKDIKHSSDFYDPDKLNKGQYLEVKFKNDLIFDLDM</sequence>
<evidence type="ECO:0000313" key="7">
    <source>
        <dbReference type="EMBL" id="GBP28336.1"/>
    </source>
</evidence>
<comment type="similarity">
    <text evidence="3">Belongs to the PIH1 family. Kintoun subfamily.</text>
</comment>
<dbReference type="InterPro" id="IPR034727">
    <property type="entry name" value="Kintoun"/>
</dbReference>
<dbReference type="InterPro" id="IPR012981">
    <property type="entry name" value="PIH1_N"/>
</dbReference>
<feature type="compositionally biased region" description="Basic residues" evidence="4">
    <location>
        <begin position="688"/>
        <end position="701"/>
    </location>
</feature>
<dbReference type="OrthoDB" id="546764at2759"/>
<feature type="region of interest" description="Disordered" evidence="4">
    <location>
        <begin position="198"/>
        <end position="217"/>
    </location>
</feature>
<dbReference type="PANTHER" id="PTHR22997">
    <property type="entry name" value="PIH1 DOMAIN-CONTAINING PROTEIN 1"/>
    <property type="match status" value="1"/>
</dbReference>
<feature type="region of interest" description="Disordered" evidence="4">
    <location>
        <begin position="232"/>
        <end position="253"/>
    </location>
</feature>
<name>A0A4C1UQT0_EUMVA</name>